<dbReference type="InterPro" id="IPR041118">
    <property type="entry name" value="Rx_N"/>
</dbReference>
<dbReference type="InterPro" id="IPR003593">
    <property type="entry name" value="AAA+_ATPase"/>
</dbReference>
<organism evidence="6">
    <name type="scientific">Opuntia streptacantha</name>
    <name type="common">Prickly pear cactus</name>
    <name type="synonym">Opuntia cardona</name>
    <dbReference type="NCBI Taxonomy" id="393608"/>
    <lineage>
        <taxon>Eukaryota</taxon>
        <taxon>Viridiplantae</taxon>
        <taxon>Streptophyta</taxon>
        <taxon>Embryophyta</taxon>
        <taxon>Tracheophyta</taxon>
        <taxon>Spermatophyta</taxon>
        <taxon>Magnoliopsida</taxon>
        <taxon>eudicotyledons</taxon>
        <taxon>Gunneridae</taxon>
        <taxon>Pentapetalae</taxon>
        <taxon>Caryophyllales</taxon>
        <taxon>Cactineae</taxon>
        <taxon>Cactaceae</taxon>
        <taxon>Opuntioideae</taxon>
        <taxon>Opuntia</taxon>
    </lineage>
</organism>
<reference evidence="6" key="1">
    <citation type="journal article" date="2013" name="J. Plant Res.">
        <title>Effect of fungi and light on seed germination of three Opuntia species from semiarid lands of central Mexico.</title>
        <authorList>
            <person name="Delgado-Sanchez P."/>
            <person name="Jimenez-Bremont J.F."/>
            <person name="Guerrero-Gonzalez Mde L."/>
            <person name="Flores J."/>
        </authorList>
    </citation>
    <scope>NUCLEOTIDE SEQUENCE</scope>
    <source>
        <tissue evidence="6">Cladode</tissue>
    </source>
</reference>
<dbReference type="InterPro" id="IPR027417">
    <property type="entry name" value="P-loop_NTPase"/>
</dbReference>
<dbReference type="GO" id="GO:0006952">
    <property type="term" value="P:defense response"/>
    <property type="evidence" value="ECO:0007669"/>
    <property type="project" value="UniProtKB-KW"/>
</dbReference>
<dbReference type="InterPro" id="IPR002182">
    <property type="entry name" value="NB-ARC"/>
</dbReference>
<dbReference type="Pfam" id="PF00931">
    <property type="entry name" value="NB-ARC"/>
    <property type="match status" value="1"/>
</dbReference>
<keyword evidence="2" id="KW-0547">Nucleotide-binding</keyword>
<keyword evidence="1" id="KW-0677">Repeat</keyword>
<dbReference type="GO" id="GO:0005524">
    <property type="term" value="F:ATP binding"/>
    <property type="evidence" value="ECO:0007669"/>
    <property type="project" value="UniProtKB-KW"/>
</dbReference>
<keyword evidence="4" id="KW-0067">ATP-binding</keyword>
<evidence type="ECO:0000256" key="4">
    <source>
        <dbReference type="ARBA" id="ARBA00022840"/>
    </source>
</evidence>
<dbReference type="SUPFAM" id="SSF52540">
    <property type="entry name" value="P-loop containing nucleoside triphosphate hydrolases"/>
    <property type="match status" value="1"/>
</dbReference>
<evidence type="ECO:0000256" key="1">
    <source>
        <dbReference type="ARBA" id="ARBA00022737"/>
    </source>
</evidence>
<feature type="domain" description="AAA+ ATPase" evidence="5">
    <location>
        <begin position="220"/>
        <end position="361"/>
    </location>
</feature>
<sequence>MALVSDVVTGFVSESTNSLLKAIIGRIRQEINLAWGFKADLRDLERQLKRLDAILCGVQNQTRFALNNPLLDDWLKQIKQVAYQAEDVIDDYSYELLKRKIALRNQPQRLRRFKTNIRFFFSLSSNPAVFRFQIAHKVKSLRESINQIYNEADKQGISPAEVAGGPGGRSSAYPDDQHDHNVTAMSLQRQVPYNEVLIKRNGAEDRVVRCLREASDSHKHLSLVGICGMAGVGKTTLCESIFNTMEIKEEFDQRIWICVSHDFDFKQLLSHMIGKIGDEQPSSMRDLHTLKERLEEKMQRKKFLLVLDDIWDTFGQYWEVLRGCLQNVGALKGNTILATSRLKDTLEKLDVSCILPLENLSKEESWSLFKQCVGENNLSIVPRQI</sequence>
<protein>
    <recommendedName>
        <fullName evidence="5">AAA+ ATPase domain-containing protein</fullName>
    </recommendedName>
</protein>
<accession>A0A7C9EDZ9</accession>
<dbReference type="SMART" id="SM00382">
    <property type="entry name" value="AAA"/>
    <property type="match status" value="1"/>
</dbReference>
<evidence type="ECO:0000313" key="6">
    <source>
        <dbReference type="EMBL" id="MBA4667201.1"/>
    </source>
</evidence>
<evidence type="ECO:0000256" key="3">
    <source>
        <dbReference type="ARBA" id="ARBA00022821"/>
    </source>
</evidence>
<reference evidence="6" key="2">
    <citation type="submission" date="2020-07" db="EMBL/GenBank/DDBJ databases">
        <authorList>
            <person name="Vera ALvarez R."/>
            <person name="Arias-Moreno D.M."/>
            <person name="Jimenez-Jacinto V."/>
            <person name="Jimenez-Bremont J.F."/>
            <person name="Swaminathan K."/>
            <person name="Moose S.P."/>
            <person name="Guerrero-Gonzalez M.L."/>
            <person name="Marino-Ramirez L."/>
            <person name="Landsman D."/>
            <person name="Rodriguez-Kessler M."/>
            <person name="Delgado-Sanchez P."/>
        </authorList>
    </citation>
    <scope>NUCLEOTIDE SEQUENCE</scope>
    <source>
        <tissue evidence="6">Cladode</tissue>
    </source>
</reference>
<dbReference type="Gene3D" id="1.20.5.4130">
    <property type="match status" value="1"/>
</dbReference>
<proteinExistence type="predicted"/>
<dbReference type="Pfam" id="PF18052">
    <property type="entry name" value="Rx_N"/>
    <property type="match status" value="1"/>
</dbReference>
<dbReference type="PANTHER" id="PTHR36766">
    <property type="entry name" value="PLANT BROAD-SPECTRUM MILDEW RESISTANCE PROTEIN RPW8"/>
    <property type="match status" value="1"/>
</dbReference>
<dbReference type="Gene3D" id="3.40.50.300">
    <property type="entry name" value="P-loop containing nucleotide triphosphate hydrolases"/>
    <property type="match status" value="1"/>
</dbReference>
<dbReference type="GO" id="GO:0043531">
    <property type="term" value="F:ADP binding"/>
    <property type="evidence" value="ECO:0007669"/>
    <property type="project" value="InterPro"/>
</dbReference>
<evidence type="ECO:0000259" key="5">
    <source>
        <dbReference type="SMART" id="SM00382"/>
    </source>
</evidence>
<name>A0A7C9EDZ9_OPUST</name>
<dbReference type="PANTHER" id="PTHR36766:SF70">
    <property type="entry name" value="DISEASE RESISTANCE PROTEIN RGA4"/>
    <property type="match status" value="1"/>
</dbReference>
<dbReference type="EMBL" id="GISG01234609">
    <property type="protein sequence ID" value="MBA4667201.1"/>
    <property type="molecule type" value="Transcribed_RNA"/>
</dbReference>
<dbReference type="PRINTS" id="PR00364">
    <property type="entry name" value="DISEASERSIST"/>
</dbReference>
<dbReference type="AlphaFoldDB" id="A0A7C9EDZ9"/>
<evidence type="ECO:0000256" key="2">
    <source>
        <dbReference type="ARBA" id="ARBA00022741"/>
    </source>
</evidence>
<keyword evidence="3" id="KW-0611">Plant defense</keyword>